<evidence type="ECO:0000256" key="11">
    <source>
        <dbReference type="ARBA" id="ARBA00022989"/>
    </source>
</evidence>
<feature type="domain" description="Cadherin" evidence="19">
    <location>
        <begin position="454"/>
        <end position="559"/>
    </location>
</feature>
<dbReference type="PROSITE" id="PS50268">
    <property type="entry name" value="CADHERIN_2"/>
    <property type="match status" value="4"/>
</dbReference>
<evidence type="ECO:0000256" key="10">
    <source>
        <dbReference type="ARBA" id="ARBA00022949"/>
    </source>
</evidence>
<dbReference type="GO" id="GO:0016339">
    <property type="term" value="P:calcium-dependent cell-cell adhesion via plasma membrane cell adhesion molecules"/>
    <property type="evidence" value="ECO:0007669"/>
    <property type="project" value="TreeGrafter"/>
</dbReference>
<sequence>MANVLLFNLCSLLMLSRVESCLIPTSLYIVVPNALLPGSQITTVEFSDCDTDSMRLTSSDPSFTVSSSGVIETVTSVSVAAAGRTFSVRAQDNSGPDSEMFVHLVHSTTSKGQEPTGFLKRFKRRWGLPPFNIPENNPGPYPRAIDMVGSDSAAQYAKVYYTISGPGVDQHPVGVFSLNRTGMLFEHKPVNREEFPQFMLTVRAFDEITNVEIDKALVITINVDDVNDNAPTFRDPMQFTVLEQSAAGTVVGKVNATDTDQADTLHVKIRYSLKTGLDLFAINPDTGVITTVTNTLDRETKDKHMVTVEIKDMYGAVSGMSSTGTATITVGDINDNPPTFTTSSLVASVKENENEKLILRIPVEDKDLKPTPNWVSKFIITKGNENGNFRIETDPKTNEGLLYVSKPLDHELNKNVNLEIMARNEADLVGTTAKWLSIPVDVTVLNEDEGPAFSAPTVRFNVKENTANGTVIGSYTALDPETRSSNGIKYFKITDPASWINVDKDSGQLTVANTIDRESHFAQDGLYNITMRAVDASSKTGTGTVIIVVEDVNDNIPTLPSSELVLCEKEGQLGSVLVVAEDNDRSPFSSPFSFSLPTDHDGKWSVTRFNDTAATLQQMKELPTGKHNVLLDVKDLQGSGKTQTATVRICRCRNGDCITKPNSVSLGPMALLAMLLPLLLLLLLALLVGLICTTAKKHLKIDDGGDSGGILLKSNTEAPGEEVDSSLIVVPTQSAVKGSVKGFGANPDWMINNGSATIGTKSTHGNGMYNSDVVVASDFDQYYSGQYNQYGNQSVGGGNFIGSVEGFDNRFLTQDVTLLRNWQTNGRYLHQKLTYFGTEDDGRYADDVPRPYGFEGAGSAAGSVGCCSDFGNDENLDFLNTLGPKFKTLGDVCRKT</sequence>
<dbReference type="FunFam" id="2.60.40.60:FF:000123">
    <property type="entry name" value="Protocadherin beta 4"/>
    <property type="match status" value="1"/>
</dbReference>
<evidence type="ECO:0000256" key="16">
    <source>
        <dbReference type="RuleBase" id="RU004358"/>
    </source>
</evidence>
<evidence type="ECO:0000256" key="12">
    <source>
        <dbReference type="ARBA" id="ARBA00023136"/>
    </source>
</evidence>
<keyword evidence="6 18" id="KW-0732">Signal</keyword>
<dbReference type="Pfam" id="PF01049">
    <property type="entry name" value="CADH_Y-type_LIR"/>
    <property type="match status" value="1"/>
</dbReference>
<dbReference type="GO" id="GO:0005912">
    <property type="term" value="C:adherens junction"/>
    <property type="evidence" value="ECO:0007669"/>
    <property type="project" value="TreeGrafter"/>
</dbReference>
<evidence type="ECO:0000256" key="15">
    <source>
        <dbReference type="RuleBase" id="RU003318"/>
    </source>
</evidence>
<evidence type="ECO:0000256" key="14">
    <source>
        <dbReference type="PROSITE-ProRule" id="PRU00043"/>
    </source>
</evidence>
<protein>
    <recommendedName>
        <fullName evidence="19">Cadherin domain-containing protein</fullName>
    </recommendedName>
</protein>
<feature type="domain" description="Cadherin" evidence="19">
    <location>
        <begin position="233"/>
        <end position="340"/>
    </location>
</feature>
<dbReference type="GO" id="GO:0034332">
    <property type="term" value="P:adherens junction organization"/>
    <property type="evidence" value="ECO:0007669"/>
    <property type="project" value="TreeGrafter"/>
</dbReference>
<dbReference type="GO" id="GO:0005509">
    <property type="term" value="F:calcium ion binding"/>
    <property type="evidence" value="ECO:0007669"/>
    <property type="project" value="UniProtKB-UniRule"/>
</dbReference>
<evidence type="ECO:0000313" key="21">
    <source>
        <dbReference type="Proteomes" id="UP001488805"/>
    </source>
</evidence>
<feature type="signal peptide" evidence="18">
    <location>
        <begin position="1"/>
        <end position="20"/>
    </location>
</feature>
<dbReference type="InterPro" id="IPR009122">
    <property type="entry name" value="Desmosomal_cadherin"/>
</dbReference>
<dbReference type="Gene3D" id="4.10.900.10">
    <property type="entry name" value="TCF3-CBD (Catenin binding domain)"/>
    <property type="match status" value="1"/>
</dbReference>
<keyword evidence="13" id="KW-0325">Glycoprotein</keyword>
<comment type="caution">
    <text evidence="20">The sequence shown here is derived from an EMBL/GenBank/DDBJ whole genome shotgun (WGS) entry which is preliminary data.</text>
</comment>
<evidence type="ECO:0000256" key="4">
    <source>
        <dbReference type="ARBA" id="ARBA00022692"/>
    </source>
</evidence>
<keyword evidence="8 14" id="KW-0106">Calcium</keyword>
<dbReference type="Proteomes" id="UP001488805">
    <property type="component" value="Unassembled WGS sequence"/>
</dbReference>
<dbReference type="EMBL" id="JBCEZU010000023">
    <property type="protein sequence ID" value="KAK9539279.1"/>
    <property type="molecule type" value="Genomic_DNA"/>
</dbReference>
<accession>A0AAW1FWK4</accession>
<evidence type="ECO:0000256" key="6">
    <source>
        <dbReference type="ARBA" id="ARBA00022729"/>
    </source>
</evidence>
<keyword evidence="9 15" id="KW-0130">Cell adhesion</keyword>
<evidence type="ECO:0000256" key="13">
    <source>
        <dbReference type="ARBA" id="ARBA00023180"/>
    </source>
</evidence>
<dbReference type="PROSITE" id="PS00232">
    <property type="entry name" value="CADHERIN_1"/>
    <property type="match status" value="2"/>
</dbReference>
<dbReference type="GO" id="GO:0000902">
    <property type="term" value="P:cell morphogenesis"/>
    <property type="evidence" value="ECO:0007669"/>
    <property type="project" value="TreeGrafter"/>
</dbReference>
<name>A0AAW1FWK4_ZOAVI</name>
<keyword evidence="21" id="KW-1185">Reference proteome</keyword>
<dbReference type="InterPro" id="IPR014868">
    <property type="entry name" value="Cadherin_pro_dom"/>
</dbReference>
<evidence type="ECO:0000256" key="8">
    <source>
        <dbReference type="ARBA" id="ARBA00022837"/>
    </source>
</evidence>
<dbReference type="InterPro" id="IPR039808">
    <property type="entry name" value="Cadherin"/>
</dbReference>
<dbReference type="PRINTS" id="PR01818">
    <property type="entry name" value="DESMOCADHERN"/>
</dbReference>
<organism evidence="20 21">
    <name type="scientific">Zoarces viviparus</name>
    <name type="common">Viviparous eelpout</name>
    <name type="synonym">Blennius viviparus</name>
    <dbReference type="NCBI Taxonomy" id="48416"/>
    <lineage>
        <taxon>Eukaryota</taxon>
        <taxon>Metazoa</taxon>
        <taxon>Chordata</taxon>
        <taxon>Craniata</taxon>
        <taxon>Vertebrata</taxon>
        <taxon>Euteleostomi</taxon>
        <taxon>Actinopterygii</taxon>
        <taxon>Neopterygii</taxon>
        <taxon>Teleostei</taxon>
        <taxon>Neoteleostei</taxon>
        <taxon>Acanthomorphata</taxon>
        <taxon>Eupercaria</taxon>
        <taxon>Perciformes</taxon>
        <taxon>Cottioidei</taxon>
        <taxon>Zoarcales</taxon>
        <taxon>Zoarcidae</taxon>
        <taxon>Zoarcinae</taxon>
        <taxon>Zoarces</taxon>
    </lineage>
</organism>
<evidence type="ECO:0000256" key="3">
    <source>
        <dbReference type="ARBA" id="ARBA00022475"/>
    </source>
</evidence>
<dbReference type="PRINTS" id="PR00205">
    <property type="entry name" value="CADHERIN"/>
</dbReference>
<dbReference type="GO" id="GO:0044331">
    <property type="term" value="P:cell-cell adhesion mediated by cadherin"/>
    <property type="evidence" value="ECO:0007669"/>
    <property type="project" value="TreeGrafter"/>
</dbReference>
<dbReference type="PANTHER" id="PTHR24027:SF78">
    <property type="entry name" value="CADHERIN-LIKE PROTEIN 26"/>
    <property type="match status" value="1"/>
</dbReference>
<dbReference type="AlphaFoldDB" id="A0AAW1FWK4"/>
<dbReference type="InterPro" id="IPR002126">
    <property type="entry name" value="Cadherin-like_dom"/>
</dbReference>
<dbReference type="InterPro" id="IPR020894">
    <property type="entry name" value="Cadherin_CS"/>
</dbReference>
<feature type="transmembrane region" description="Helical" evidence="17">
    <location>
        <begin position="669"/>
        <end position="692"/>
    </location>
</feature>
<dbReference type="Pfam" id="PF00028">
    <property type="entry name" value="Cadherin"/>
    <property type="match status" value="4"/>
</dbReference>
<dbReference type="InterPro" id="IPR027397">
    <property type="entry name" value="Catenin-bd_sf"/>
</dbReference>
<dbReference type="GO" id="GO:0045296">
    <property type="term" value="F:cadherin binding"/>
    <property type="evidence" value="ECO:0007669"/>
    <property type="project" value="TreeGrafter"/>
</dbReference>
<feature type="domain" description="Cadherin" evidence="19">
    <location>
        <begin position="133"/>
        <end position="233"/>
    </location>
</feature>
<evidence type="ECO:0000256" key="1">
    <source>
        <dbReference type="ARBA" id="ARBA00004251"/>
    </source>
</evidence>
<keyword evidence="11 17" id="KW-1133">Transmembrane helix</keyword>
<dbReference type="GO" id="GO:0030057">
    <property type="term" value="C:desmosome"/>
    <property type="evidence" value="ECO:0007669"/>
    <property type="project" value="UniProtKB-SubCell"/>
</dbReference>
<keyword evidence="5" id="KW-0479">Metal-binding</keyword>
<keyword evidence="12 17" id="KW-0472">Membrane</keyword>
<evidence type="ECO:0000256" key="5">
    <source>
        <dbReference type="ARBA" id="ARBA00022723"/>
    </source>
</evidence>
<dbReference type="Gene3D" id="2.60.40.60">
    <property type="entry name" value="Cadherins"/>
    <property type="match status" value="6"/>
</dbReference>
<evidence type="ECO:0000256" key="2">
    <source>
        <dbReference type="ARBA" id="ARBA00004568"/>
    </source>
</evidence>
<dbReference type="SMART" id="SM01055">
    <property type="entry name" value="Cadherin_pro"/>
    <property type="match status" value="1"/>
</dbReference>
<comment type="function">
    <text evidence="16">A component of desmosome cell-cell junctions which are required for positive regulation of cellular adhesion. Involved in the interaction of plaque proteins and intermediate filaments mediating cell-cell adhesion.</text>
</comment>
<evidence type="ECO:0000256" key="9">
    <source>
        <dbReference type="ARBA" id="ARBA00022889"/>
    </source>
</evidence>
<dbReference type="GO" id="GO:0016477">
    <property type="term" value="P:cell migration"/>
    <property type="evidence" value="ECO:0007669"/>
    <property type="project" value="TreeGrafter"/>
</dbReference>
<feature type="domain" description="Cadherin" evidence="19">
    <location>
        <begin position="341"/>
        <end position="453"/>
    </location>
</feature>
<keyword evidence="3" id="KW-1003">Cell membrane</keyword>
<dbReference type="FunFam" id="2.60.40.60:FF:000019">
    <property type="entry name" value="Cadherin 2"/>
    <property type="match status" value="1"/>
</dbReference>
<keyword evidence="4 15" id="KW-0812">Transmembrane</keyword>
<dbReference type="GO" id="GO:0016342">
    <property type="term" value="C:catenin complex"/>
    <property type="evidence" value="ECO:0007669"/>
    <property type="project" value="TreeGrafter"/>
</dbReference>
<feature type="chain" id="PRO_5044024826" description="Cadherin domain-containing protein" evidence="18">
    <location>
        <begin position="21"/>
        <end position="896"/>
    </location>
</feature>
<dbReference type="FunFam" id="2.60.40.60:FF:000011">
    <property type="entry name" value="Cadherin 1"/>
    <property type="match status" value="1"/>
</dbReference>
<evidence type="ECO:0000313" key="20">
    <source>
        <dbReference type="EMBL" id="KAK9539279.1"/>
    </source>
</evidence>
<evidence type="ECO:0000256" key="17">
    <source>
        <dbReference type="SAM" id="Phobius"/>
    </source>
</evidence>
<evidence type="ECO:0000256" key="18">
    <source>
        <dbReference type="SAM" id="SignalP"/>
    </source>
</evidence>
<dbReference type="GO" id="GO:0007156">
    <property type="term" value="P:homophilic cell adhesion via plasma membrane adhesion molecules"/>
    <property type="evidence" value="ECO:0007669"/>
    <property type="project" value="InterPro"/>
</dbReference>
<dbReference type="SUPFAM" id="SSF49313">
    <property type="entry name" value="Cadherin-like"/>
    <property type="match status" value="6"/>
</dbReference>
<evidence type="ECO:0000259" key="19">
    <source>
        <dbReference type="PROSITE" id="PS50268"/>
    </source>
</evidence>
<dbReference type="InterPro" id="IPR015919">
    <property type="entry name" value="Cadherin-like_sf"/>
</dbReference>
<proteinExistence type="predicted"/>
<dbReference type="GO" id="GO:0008013">
    <property type="term" value="F:beta-catenin binding"/>
    <property type="evidence" value="ECO:0007669"/>
    <property type="project" value="TreeGrafter"/>
</dbReference>
<dbReference type="SMART" id="SM00112">
    <property type="entry name" value="CA"/>
    <property type="match status" value="4"/>
</dbReference>
<dbReference type="CDD" id="cd11304">
    <property type="entry name" value="Cadherin_repeat"/>
    <property type="match status" value="4"/>
</dbReference>
<gene>
    <name evidence="20" type="ORF">VZT92_004395</name>
</gene>
<dbReference type="InterPro" id="IPR000233">
    <property type="entry name" value="Cadherin_Y-type_LIR"/>
</dbReference>
<evidence type="ECO:0000256" key="7">
    <source>
        <dbReference type="ARBA" id="ARBA00022737"/>
    </source>
</evidence>
<dbReference type="GO" id="GO:0007043">
    <property type="term" value="P:cell-cell junction assembly"/>
    <property type="evidence" value="ECO:0007669"/>
    <property type="project" value="TreeGrafter"/>
</dbReference>
<comment type="subcellular location">
    <subcellularLocation>
        <location evidence="2">Cell junction</location>
        <location evidence="2">Desmosome</location>
    </subcellularLocation>
    <subcellularLocation>
        <location evidence="1 15">Cell membrane</location>
        <topology evidence="1 15">Single-pass type I membrane protein</topology>
    </subcellularLocation>
</comment>
<keyword evidence="10" id="KW-0965">Cell junction</keyword>
<dbReference type="Pfam" id="PF08758">
    <property type="entry name" value="Cadherin_pro"/>
    <property type="match status" value="1"/>
</dbReference>
<dbReference type="FunFam" id="2.60.40.60:FF:000027">
    <property type="entry name" value="Cadherin 2"/>
    <property type="match status" value="1"/>
</dbReference>
<reference evidence="20 21" key="1">
    <citation type="journal article" date="2024" name="Genome Biol. Evol.">
        <title>Chromosome-level genome assembly of the viviparous eelpout Zoarces viviparus.</title>
        <authorList>
            <person name="Fuhrmann N."/>
            <person name="Brasseur M.V."/>
            <person name="Bakowski C.E."/>
            <person name="Podsiadlowski L."/>
            <person name="Prost S."/>
            <person name="Krehenwinkel H."/>
            <person name="Mayer C."/>
        </authorList>
    </citation>
    <scope>NUCLEOTIDE SEQUENCE [LARGE SCALE GENOMIC DNA]</scope>
    <source>
        <strain evidence="20">NO-MEL_2022_Ind0_liver</strain>
    </source>
</reference>
<dbReference type="PANTHER" id="PTHR24027">
    <property type="entry name" value="CADHERIN-23"/>
    <property type="match status" value="1"/>
</dbReference>
<keyword evidence="7" id="KW-0677">Repeat</keyword>
<dbReference type="GO" id="GO:0060027">
    <property type="term" value="P:convergent extension involved in gastrulation"/>
    <property type="evidence" value="ECO:0007669"/>
    <property type="project" value="UniProtKB-ARBA"/>
</dbReference>